<protein>
    <submittedName>
        <fullName evidence="3">Polyketide synthase</fullName>
    </submittedName>
</protein>
<dbReference type="SUPFAM" id="SSF51735">
    <property type="entry name" value="NAD(P)-binding Rossmann-fold domains"/>
    <property type="match status" value="1"/>
</dbReference>
<dbReference type="PANTHER" id="PTHR44054">
    <property type="entry name" value="SYNAPTIC VESICLE MEMBRANE PROTEIN VAT-1 HOMOLOG-LIKE"/>
    <property type="match status" value="1"/>
</dbReference>
<dbReference type="GO" id="GO:0016491">
    <property type="term" value="F:oxidoreductase activity"/>
    <property type="evidence" value="ECO:0007669"/>
    <property type="project" value="UniProtKB-KW"/>
</dbReference>
<dbReference type="Proteomes" id="UP000241890">
    <property type="component" value="Unassembled WGS sequence"/>
</dbReference>
<dbReference type="EMBL" id="BEYU01000015">
    <property type="protein sequence ID" value="GBG25744.1"/>
    <property type="molecule type" value="Genomic_DNA"/>
</dbReference>
<comment type="caution">
    <text evidence="3">The sequence shown here is derived from an EMBL/GenBank/DDBJ whole genome shotgun (WGS) entry which is preliminary data.</text>
</comment>
<dbReference type="InterPro" id="IPR011032">
    <property type="entry name" value="GroES-like_sf"/>
</dbReference>
<keyword evidence="1" id="KW-0560">Oxidoreductase</keyword>
<sequence length="419" mass="45875">MLVKMSDANAHGGDLFAEDNDLSRQHWVLPAKGGDIAALKVEHVAAMEEPVHGELTVRIEAIGLNFADIFTGLGLYSPVQRGEIKGRFVPGLEFAGVVERIGSPENSKCPDTLQGEEQLKHGHQLVQLSEQVWKIARSEASRFKVGDRVMGATRFGAYATRINVPAHQVRRVPDGWTFQQAAAFPVQSLTAYYALKELGGLRAGKVVLVHSAAGGCGMQALEICQRYGTYVIGTVGSESKVAGLLDRFPSLDARQIIVRDPTPSGFAKQLDTALQYLQKCRNANASGIDIVLDAVMGPYFEPAFKLLKPTGRYIVFGAASMTPPSDNLGVSDWLRLAWQYIQRPKVDPFDMISSNRSVMGFNLIHCLNDAETLMSLFEEIEGLDLPPPHVGREFKFHELVTAMRCFRSGNTSGKVVLTC</sequence>
<dbReference type="Pfam" id="PF08240">
    <property type="entry name" value="ADH_N"/>
    <property type="match status" value="1"/>
</dbReference>
<evidence type="ECO:0000313" key="3">
    <source>
        <dbReference type="EMBL" id="GBG25744.1"/>
    </source>
</evidence>
<gene>
    <name evidence="3" type="ORF">FCC1311_019632</name>
</gene>
<feature type="domain" description="Enoyl reductase (ER)" evidence="2">
    <location>
        <begin position="34"/>
        <end position="417"/>
    </location>
</feature>
<dbReference type="Gene3D" id="3.90.180.10">
    <property type="entry name" value="Medium-chain alcohol dehydrogenases, catalytic domain"/>
    <property type="match status" value="2"/>
</dbReference>
<evidence type="ECO:0000313" key="4">
    <source>
        <dbReference type="Proteomes" id="UP000241890"/>
    </source>
</evidence>
<name>A0A2R5GD68_9STRA</name>
<accession>A0A2R5GD68</accession>
<dbReference type="PANTHER" id="PTHR44054:SF1">
    <property type="entry name" value="SYNAPTIC VESICLE MEMBRANE PROTEIN VAT-1 HOMOLOG"/>
    <property type="match status" value="1"/>
</dbReference>
<organism evidence="3 4">
    <name type="scientific">Hondaea fermentalgiana</name>
    <dbReference type="NCBI Taxonomy" id="2315210"/>
    <lineage>
        <taxon>Eukaryota</taxon>
        <taxon>Sar</taxon>
        <taxon>Stramenopiles</taxon>
        <taxon>Bigyra</taxon>
        <taxon>Labyrinthulomycetes</taxon>
        <taxon>Thraustochytrida</taxon>
        <taxon>Thraustochytriidae</taxon>
        <taxon>Hondaea</taxon>
    </lineage>
</organism>
<dbReference type="OrthoDB" id="3509362at2759"/>
<dbReference type="AlphaFoldDB" id="A0A2R5GD68"/>
<dbReference type="InParanoid" id="A0A2R5GD68"/>
<keyword evidence="4" id="KW-1185">Reference proteome</keyword>
<dbReference type="Pfam" id="PF13602">
    <property type="entry name" value="ADH_zinc_N_2"/>
    <property type="match status" value="1"/>
</dbReference>
<evidence type="ECO:0000256" key="1">
    <source>
        <dbReference type="ARBA" id="ARBA00023002"/>
    </source>
</evidence>
<dbReference type="SMART" id="SM00829">
    <property type="entry name" value="PKS_ER"/>
    <property type="match status" value="1"/>
</dbReference>
<dbReference type="InterPro" id="IPR036291">
    <property type="entry name" value="NAD(P)-bd_dom_sf"/>
</dbReference>
<dbReference type="InterPro" id="IPR052100">
    <property type="entry name" value="SV-ATPase_mito-regulator"/>
</dbReference>
<dbReference type="InterPro" id="IPR013154">
    <property type="entry name" value="ADH-like_N"/>
</dbReference>
<dbReference type="InterPro" id="IPR020843">
    <property type="entry name" value="ER"/>
</dbReference>
<proteinExistence type="predicted"/>
<evidence type="ECO:0000259" key="2">
    <source>
        <dbReference type="SMART" id="SM00829"/>
    </source>
</evidence>
<reference evidence="3 4" key="1">
    <citation type="submission" date="2017-12" db="EMBL/GenBank/DDBJ databases">
        <title>Sequencing, de novo assembly and annotation of complete genome of a new Thraustochytrid species, strain FCC1311.</title>
        <authorList>
            <person name="Sedici K."/>
            <person name="Godart F."/>
            <person name="Aiese Cigliano R."/>
            <person name="Sanseverino W."/>
            <person name="Barakat M."/>
            <person name="Ortet P."/>
            <person name="Marechal E."/>
            <person name="Cagnac O."/>
            <person name="Amato A."/>
        </authorList>
    </citation>
    <scope>NUCLEOTIDE SEQUENCE [LARGE SCALE GENOMIC DNA]</scope>
</reference>
<dbReference type="SUPFAM" id="SSF50129">
    <property type="entry name" value="GroES-like"/>
    <property type="match status" value="1"/>
</dbReference>